<protein>
    <recommendedName>
        <fullName evidence="3">AB hydrolase-1 domain-containing protein</fullName>
    </recommendedName>
</protein>
<comment type="similarity">
    <text evidence="2">Belongs to the AB hydrolase superfamily. Epoxide hydrolase family.</text>
</comment>
<name>A0ABR3RUB4_9PLEO</name>
<sequence length="322" mass="35802">MKFSMSSQRSTSHPLLLCIFAFFAIFATTYAATLPALKTLKTSSGYKYGYVYKKAVGTKPTYLLLHGFPSSVFDWKYQIAELSAAGYGVLAPDLLGYGGTDKPAAIEEYVYSKMAKQVKEILDKEGLTKVIETSKDEINQQTEAAFGYPTFGYMLTMNESRAAPIFEKHPESFLSIMYPQDSSIWITDFCPLGKLRAWVESDKRVALPSYETAVDRAYRLALYKVGGFTGPTNWYKSYLRNLDADANAAIPAENLILKQPVLFIGGTVDYITRPEVMQQIAGQGLAEGWAPTVEVKILEGGSHWVVLEKHKEVSDLLISRAT</sequence>
<dbReference type="PANTHER" id="PTHR43329">
    <property type="entry name" value="EPOXIDE HYDROLASE"/>
    <property type="match status" value="1"/>
</dbReference>
<dbReference type="SUPFAM" id="SSF53474">
    <property type="entry name" value="alpha/beta-Hydrolases"/>
    <property type="match status" value="1"/>
</dbReference>
<evidence type="ECO:0000313" key="4">
    <source>
        <dbReference type="EMBL" id="KAL1607995.1"/>
    </source>
</evidence>
<evidence type="ECO:0000313" key="5">
    <source>
        <dbReference type="Proteomes" id="UP001521785"/>
    </source>
</evidence>
<reference evidence="4 5" key="1">
    <citation type="submission" date="2024-02" db="EMBL/GenBank/DDBJ databases">
        <title>De novo assembly and annotation of 12 fungi associated with fruit tree decline syndrome in Ontario, Canada.</title>
        <authorList>
            <person name="Sulman M."/>
            <person name="Ellouze W."/>
            <person name="Ilyukhin E."/>
        </authorList>
    </citation>
    <scope>NUCLEOTIDE SEQUENCE [LARGE SCALE GENOMIC DNA]</scope>
    <source>
        <strain evidence="4 5">M42-189</strain>
    </source>
</reference>
<dbReference type="InterPro" id="IPR000073">
    <property type="entry name" value="AB_hydrolase_1"/>
</dbReference>
<feature type="domain" description="AB hydrolase-1" evidence="3">
    <location>
        <begin position="63"/>
        <end position="315"/>
    </location>
</feature>
<dbReference type="EMBL" id="JAKJXO020000003">
    <property type="protein sequence ID" value="KAL1607995.1"/>
    <property type="molecule type" value="Genomic_DNA"/>
</dbReference>
<dbReference type="InterPro" id="IPR000639">
    <property type="entry name" value="Epox_hydrolase-like"/>
</dbReference>
<evidence type="ECO:0000256" key="2">
    <source>
        <dbReference type="ARBA" id="ARBA00038334"/>
    </source>
</evidence>
<keyword evidence="5" id="KW-1185">Reference proteome</keyword>
<organism evidence="4 5">
    <name type="scientific">Paraconiothyrium brasiliense</name>
    <dbReference type="NCBI Taxonomy" id="300254"/>
    <lineage>
        <taxon>Eukaryota</taxon>
        <taxon>Fungi</taxon>
        <taxon>Dikarya</taxon>
        <taxon>Ascomycota</taxon>
        <taxon>Pezizomycotina</taxon>
        <taxon>Dothideomycetes</taxon>
        <taxon>Pleosporomycetidae</taxon>
        <taxon>Pleosporales</taxon>
        <taxon>Massarineae</taxon>
        <taxon>Didymosphaeriaceae</taxon>
        <taxon>Paraconiothyrium</taxon>
    </lineage>
</organism>
<evidence type="ECO:0000259" key="3">
    <source>
        <dbReference type="Pfam" id="PF12697"/>
    </source>
</evidence>
<gene>
    <name evidence="4" type="ORF">SLS60_002934</name>
</gene>
<evidence type="ECO:0000256" key="1">
    <source>
        <dbReference type="ARBA" id="ARBA00022801"/>
    </source>
</evidence>
<accession>A0ABR3RUB4</accession>
<proteinExistence type="inferred from homology"/>
<dbReference type="Gene3D" id="3.40.50.1820">
    <property type="entry name" value="alpha/beta hydrolase"/>
    <property type="match status" value="2"/>
</dbReference>
<dbReference type="PRINTS" id="PR00412">
    <property type="entry name" value="EPOXHYDRLASE"/>
</dbReference>
<dbReference type="Pfam" id="PF12697">
    <property type="entry name" value="Abhydrolase_6"/>
    <property type="match status" value="1"/>
</dbReference>
<dbReference type="Proteomes" id="UP001521785">
    <property type="component" value="Unassembled WGS sequence"/>
</dbReference>
<dbReference type="InterPro" id="IPR029058">
    <property type="entry name" value="AB_hydrolase_fold"/>
</dbReference>
<keyword evidence="1" id="KW-0378">Hydrolase</keyword>
<comment type="caution">
    <text evidence="4">The sequence shown here is derived from an EMBL/GenBank/DDBJ whole genome shotgun (WGS) entry which is preliminary data.</text>
</comment>